<accession>A0AAD2D9N4</accession>
<evidence type="ECO:0000313" key="7">
    <source>
        <dbReference type="EMBL" id="CAI2384680.1"/>
    </source>
</evidence>
<evidence type="ECO:0000256" key="1">
    <source>
        <dbReference type="ARBA" id="ARBA00022723"/>
    </source>
</evidence>
<gene>
    <name evidence="7" type="ORF">ECRASSUSDP1_LOCUS26214</name>
</gene>
<keyword evidence="3 4" id="KW-0862">Zinc</keyword>
<dbReference type="InterPro" id="IPR000571">
    <property type="entry name" value="Znf_CCCH"/>
</dbReference>
<dbReference type="SUPFAM" id="SSF90229">
    <property type="entry name" value="CCCH zinc finger"/>
    <property type="match status" value="1"/>
</dbReference>
<protein>
    <recommendedName>
        <fullName evidence="6">C3H1-type domain-containing protein</fullName>
    </recommendedName>
</protein>
<dbReference type="Proteomes" id="UP001295684">
    <property type="component" value="Unassembled WGS sequence"/>
</dbReference>
<evidence type="ECO:0000256" key="4">
    <source>
        <dbReference type="PROSITE-ProRule" id="PRU00723"/>
    </source>
</evidence>
<evidence type="ECO:0000256" key="3">
    <source>
        <dbReference type="ARBA" id="ARBA00022833"/>
    </source>
</evidence>
<dbReference type="EMBL" id="CAMPGE010027015">
    <property type="protein sequence ID" value="CAI2384680.1"/>
    <property type="molecule type" value="Genomic_DNA"/>
</dbReference>
<keyword evidence="8" id="KW-1185">Reference proteome</keyword>
<dbReference type="Gene3D" id="1.10.10.60">
    <property type="entry name" value="Homeodomain-like"/>
    <property type="match status" value="1"/>
</dbReference>
<organism evidence="7 8">
    <name type="scientific">Euplotes crassus</name>
    <dbReference type="NCBI Taxonomy" id="5936"/>
    <lineage>
        <taxon>Eukaryota</taxon>
        <taxon>Sar</taxon>
        <taxon>Alveolata</taxon>
        <taxon>Ciliophora</taxon>
        <taxon>Intramacronucleata</taxon>
        <taxon>Spirotrichea</taxon>
        <taxon>Hypotrichia</taxon>
        <taxon>Euplotida</taxon>
        <taxon>Euplotidae</taxon>
        <taxon>Moneuplotes</taxon>
    </lineage>
</organism>
<feature type="domain" description="C3H1-type" evidence="6">
    <location>
        <begin position="9"/>
        <end position="37"/>
    </location>
</feature>
<sequence>MPGKDKKEEGLPPKCRFFYDLGGCKLGKRCKFYHGTREELKTYKQTEYIDYQPSEPGLKNKKSKNKNMKIGSKKATALDDYYDDYVGGGADGYYDDYYDDYYDEYAQFEEDQLYGDKKGKGGGGGGGGHKAHPNKKEYNYEEEKKIDPLMRPKKEKKKKRRPSIDLKSLDPSTFKEKFGGFNKDDYKEVLSKNSKFFEVGYSKYIDSVHEVEKLLEDGYRKEDVDNPLQKELMSQLCFADVRKPSFLIEQANIRKNFIHSFHTVKEANKSALALFCVNIIPKCFKEELKEKLLVEYIEIYVLQKMNEQESDIYPCFSIRNTAIPKDIKDAMENVLFETSKNLKNEKVLHALKLVELYLPDMMKTVHEKLTMDSEDFWAKNELRKLTAAKEFYPLAEFIKQPEDRWKYVAGFVNTKSLQECKSEVKFQEGVKKDKADKDANKNGKTAKYVSADTLGLQDKEESKEFKKEEEEDDEDDWTLQERVKGSQHEVNAAKSALQNSTKTLLLISNVEMIDVAAAGMSFMNISCMCIICGLAFKAKLKLLDTKDRLLNYSRPCYKCKSKIVVICNFNLIHIGNQYDAGSLVSVNTKLIDINSVSFDITCDHCSYASPQEDVLPAQNAIFNCFSCHKKLEFGYGSLSLEETKSYGIEGMTKFKGVIESRINRLDENKDSKTGGNKGAKKGKDQGGFSQAKGGKKGKGKGKKKGK</sequence>
<feature type="compositionally biased region" description="Basic residues" evidence="5">
    <location>
        <begin position="693"/>
        <end position="706"/>
    </location>
</feature>
<proteinExistence type="predicted"/>
<feature type="region of interest" description="Disordered" evidence="5">
    <location>
        <begin position="665"/>
        <end position="706"/>
    </location>
</feature>
<feature type="zinc finger region" description="C3H1-type" evidence="4">
    <location>
        <begin position="9"/>
        <end position="37"/>
    </location>
</feature>
<feature type="compositionally biased region" description="Basic and acidic residues" evidence="5">
    <location>
        <begin position="134"/>
        <end position="152"/>
    </location>
</feature>
<keyword evidence="2 4" id="KW-0863">Zinc-finger</keyword>
<dbReference type="AlphaFoldDB" id="A0AAD2D9N4"/>
<evidence type="ECO:0000256" key="5">
    <source>
        <dbReference type="SAM" id="MobiDB-lite"/>
    </source>
</evidence>
<dbReference type="PROSITE" id="PS50103">
    <property type="entry name" value="ZF_C3H1"/>
    <property type="match status" value="1"/>
</dbReference>
<dbReference type="InterPro" id="IPR036855">
    <property type="entry name" value="Znf_CCCH_sf"/>
</dbReference>
<evidence type="ECO:0000313" key="8">
    <source>
        <dbReference type="Proteomes" id="UP001295684"/>
    </source>
</evidence>
<comment type="caution">
    <text evidence="7">The sequence shown here is derived from an EMBL/GenBank/DDBJ whole genome shotgun (WGS) entry which is preliminary data.</text>
</comment>
<feature type="region of interest" description="Disordered" evidence="5">
    <location>
        <begin position="116"/>
        <end position="168"/>
    </location>
</feature>
<keyword evidence="1 4" id="KW-0479">Metal-binding</keyword>
<dbReference type="GO" id="GO:0008270">
    <property type="term" value="F:zinc ion binding"/>
    <property type="evidence" value="ECO:0007669"/>
    <property type="project" value="UniProtKB-KW"/>
</dbReference>
<name>A0AAD2D9N4_EUPCR</name>
<evidence type="ECO:0000259" key="6">
    <source>
        <dbReference type="PROSITE" id="PS50103"/>
    </source>
</evidence>
<reference evidence="7" key="1">
    <citation type="submission" date="2023-07" db="EMBL/GenBank/DDBJ databases">
        <authorList>
            <consortium name="AG Swart"/>
            <person name="Singh M."/>
            <person name="Singh A."/>
            <person name="Seah K."/>
            <person name="Emmerich C."/>
        </authorList>
    </citation>
    <scope>NUCLEOTIDE SEQUENCE</scope>
    <source>
        <strain evidence="7">DP1</strain>
    </source>
</reference>
<evidence type="ECO:0000256" key="2">
    <source>
        <dbReference type="ARBA" id="ARBA00022771"/>
    </source>
</evidence>